<dbReference type="PANTHER" id="PTHR41252">
    <property type="entry name" value="BLR2505 PROTEIN"/>
    <property type="match status" value="1"/>
</dbReference>
<sequence>MKRRNAGVKCCLRAQTAEPAGGGRNNPGADPGICSGRWVRPYGGCLYPCRRTALCRSPQAPPARTAASPIPVVPPGLLRHVVHNRRPIMNNVERVEQMYAAFGRGAIPEILERLAEDVEWEYGSNGAPVPWLQPRKGRAAVTGFFQVLAEQVEITEFSPKAILGQGDLVVGVIDVRARVKATGRVVPEPDEVHLWYFNQQGLVRKFRHRADTWAAVEALKP</sequence>
<proteinExistence type="predicted"/>
<keyword evidence="3" id="KW-1185">Reference proteome</keyword>
<evidence type="ECO:0000259" key="1">
    <source>
        <dbReference type="Pfam" id="PF12680"/>
    </source>
</evidence>
<dbReference type="SUPFAM" id="SSF54427">
    <property type="entry name" value="NTF2-like"/>
    <property type="match status" value="1"/>
</dbReference>
<organism evidence="2 3">
    <name type="scientific">Hydrogenophaga aromaticivorans</name>
    <dbReference type="NCBI Taxonomy" id="2610898"/>
    <lineage>
        <taxon>Bacteria</taxon>
        <taxon>Pseudomonadati</taxon>
        <taxon>Pseudomonadota</taxon>
        <taxon>Betaproteobacteria</taxon>
        <taxon>Burkholderiales</taxon>
        <taxon>Comamonadaceae</taxon>
        <taxon>Hydrogenophaga</taxon>
    </lineage>
</organism>
<protein>
    <recommendedName>
        <fullName evidence="1">SnoaL-like domain-containing protein</fullName>
    </recommendedName>
</protein>
<evidence type="ECO:0000313" key="2">
    <source>
        <dbReference type="EMBL" id="NWF45860.1"/>
    </source>
</evidence>
<dbReference type="AlphaFoldDB" id="A0A7Y8GVY9"/>
<dbReference type="EMBL" id="VYGV01000007">
    <property type="protein sequence ID" value="NWF45860.1"/>
    <property type="molecule type" value="Genomic_DNA"/>
</dbReference>
<dbReference type="Proteomes" id="UP000545507">
    <property type="component" value="Unassembled WGS sequence"/>
</dbReference>
<name>A0A7Y8GVY9_9BURK</name>
<feature type="domain" description="SnoaL-like" evidence="1">
    <location>
        <begin position="95"/>
        <end position="202"/>
    </location>
</feature>
<evidence type="ECO:0000313" key="3">
    <source>
        <dbReference type="Proteomes" id="UP000545507"/>
    </source>
</evidence>
<reference evidence="2 3" key="1">
    <citation type="submission" date="2019-09" db="EMBL/GenBank/DDBJ databases">
        <title>Hydrogenophaga aromatica sp. nov., isolated from a para-xylene-degrading enrichment culture.</title>
        <authorList>
            <person name="Tancsics A."/>
            <person name="Banerjee S."/>
        </authorList>
    </citation>
    <scope>NUCLEOTIDE SEQUENCE [LARGE SCALE GENOMIC DNA]</scope>
    <source>
        <strain evidence="2 3">D2P1</strain>
    </source>
</reference>
<dbReference type="InterPro" id="IPR037401">
    <property type="entry name" value="SnoaL-like"/>
</dbReference>
<dbReference type="Gene3D" id="3.10.450.50">
    <property type="match status" value="1"/>
</dbReference>
<dbReference type="InterPro" id="IPR032710">
    <property type="entry name" value="NTF2-like_dom_sf"/>
</dbReference>
<dbReference type="PANTHER" id="PTHR41252:SF1">
    <property type="entry name" value="BLR2505 PROTEIN"/>
    <property type="match status" value="1"/>
</dbReference>
<comment type="caution">
    <text evidence="2">The sequence shown here is derived from an EMBL/GenBank/DDBJ whole genome shotgun (WGS) entry which is preliminary data.</text>
</comment>
<dbReference type="Pfam" id="PF12680">
    <property type="entry name" value="SnoaL_2"/>
    <property type="match status" value="1"/>
</dbReference>
<accession>A0A7Y8GVY9</accession>
<gene>
    <name evidence="2" type="ORF">F3K02_11455</name>
</gene>